<dbReference type="PANTHER" id="PTHR45753">
    <property type="entry name" value="ORNITHINE CARBAMOYLTRANSFERASE, MITOCHONDRIAL"/>
    <property type="match status" value="1"/>
</dbReference>
<dbReference type="NCBIfam" id="NF001986">
    <property type="entry name" value="PRK00779.1"/>
    <property type="match status" value="1"/>
</dbReference>
<sequence>MKKEHAYTNDLEKILDTKPLKQMKGKDFLRTDDVNEEQSYMLFHLAERLKKIHQDHEPLPHLLNQKTVTLFFEKPSTRTRVSFDAGVHLLHGHSLFIDKTITQMGRGEDMQDTALTLSRYTDCIMARVFEHKELETMAKYSDKPIVNGLTNEDHPCQILSDLFTIREHFKRLNNITLMYTGVSDNITDSLLVGCAMLGVNMYVASPKQFPVSQKYLKIAHSYAKKSGSEIRVFNEMPGKEILKNVNVVYTDEWESMHMKLDKKKLFPTLSKFQLNEKLLQKCARGAVGMHCLPALKGEEVSHNVMYAKNSLVWEQARNRMYVQMALLSAILRS</sequence>
<evidence type="ECO:0000256" key="3">
    <source>
        <dbReference type="NCBIfam" id="TIGR00658"/>
    </source>
</evidence>
<gene>
    <name evidence="7" type="primary">argF</name>
    <name evidence="7" type="ORF">FJY86_03245</name>
</gene>
<evidence type="ECO:0000259" key="5">
    <source>
        <dbReference type="Pfam" id="PF00185"/>
    </source>
</evidence>
<dbReference type="EC" id="2.1.3.3" evidence="3"/>
<dbReference type="Pfam" id="PF02729">
    <property type="entry name" value="OTCace_N"/>
    <property type="match status" value="1"/>
</dbReference>
<dbReference type="EMBL" id="VGJJ01000023">
    <property type="protein sequence ID" value="MBM3282329.1"/>
    <property type="molecule type" value="Genomic_DNA"/>
</dbReference>
<dbReference type="PANTHER" id="PTHR45753:SF3">
    <property type="entry name" value="ORNITHINE TRANSCARBAMYLASE, MITOCHONDRIAL"/>
    <property type="match status" value="1"/>
</dbReference>
<dbReference type="NCBIfam" id="TIGR00658">
    <property type="entry name" value="orni_carb_tr"/>
    <property type="match status" value="1"/>
</dbReference>
<dbReference type="InterPro" id="IPR036901">
    <property type="entry name" value="Asp/Orn_carbamoylTrfase_sf"/>
</dbReference>
<proteinExistence type="inferred from homology"/>
<dbReference type="SUPFAM" id="SSF53671">
    <property type="entry name" value="Aspartate/ornithine carbamoyltransferase"/>
    <property type="match status" value="1"/>
</dbReference>
<dbReference type="PROSITE" id="PS00097">
    <property type="entry name" value="CARBAMOYLTRANSFERASE"/>
    <property type="match status" value="1"/>
</dbReference>
<feature type="domain" description="Aspartate/ornithine carbamoyltransferase carbamoyl-P binding" evidence="6">
    <location>
        <begin position="26"/>
        <end position="167"/>
    </location>
</feature>
<keyword evidence="1 4" id="KW-0808">Transferase</keyword>
<evidence type="ECO:0000256" key="1">
    <source>
        <dbReference type="ARBA" id="ARBA00022679"/>
    </source>
</evidence>
<evidence type="ECO:0000313" key="7">
    <source>
        <dbReference type="EMBL" id="MBM3282329.1"/>
    </source>
</evidence>
<dbReference type="Pfam" id="PF00185">
    <property type="entry name" value="OTCace"/>
    <property type="match status" value="1"/>
</dbReference>
<dbReference type="InterPro" id="IPR002292">
    <property type="entry name" value="Orn/put_carbamltrans"/>
</dbReference>
<accession>A0A8T4C760</accession>
<comment type="catalytic activity">
    <reaction evidence="2">
        <text>carbamoyl phosphate + L-ornithine = L-citrulline + phosphate + H(+)</text>
        <dbReference type="Rhea" id="RHEA:19513"/>
        <dbReference type="ChEBI" id="CHEBI:15378"/>
        <dbReference type="ChEBI" id="CHEBI:43474"/>
        <dbReference type="ChEBI" id="CHEBI:46911"/>
        <dbReference type="ChEBI" id="CHEBI:57743"/>
        <dbReference type="ChEBI" id="CHEBI:58228"/>
        <dbReference type="EC" id="2.1.3.3"/>
    </reaction>
</comment>
<dbReference type="Gene3D" id="3.40.50.1370">
    <property type="entry name" value="Aspartate/ornithine carbamoyltransferase"/>
    <property type="match status" value="2"/>
</dbReference>
<evidence type="ECO:0000256" key="2">
    <source>
        <dbReference type="ARBA" id="ARBA00048772"/>
    </source>
</evidence>
<dbReference type="InterPro" id="IPR006132">
    <property type="entry name" value="Asp/Orn_carbamoyltranf_P-bd"/>
</dbReference>
<feature type="domain" description="Aspartate/ornithine carbamoyltransferase Asp/Orn-binding" evidence="5">
    <location>
        <begin position="174"/>
        <end position="329"/>
    </location>
</feature>
<evidence type="ECO:0000313" key="8">
    <source>
        <dbReference type="Proteomes" id="UP000774699"/>
    </source>
</evidence>
<dbReference type="FunFam" id="3.40.50.1370:FF:000008">
    <property type="entry name" value="Ornithine carbamoyltransferase"/>
    <property type="match status" value="1"/>
</dbReference>
<comment type="caution">
    <text evidence="7">The sequence shown here is derived from an EMBL/GenBank/DDBJ whole genome shotgun (WGS) entry which is preliminary data.</text>
</comment>
<comment type="similarity">
    <text evidence="4">Belongs to the aspartate/ornithine carbamoyltransferase superfamily.</text>
</comment>
<dbReference type="PRINTS" id="PR00102">
    <property type="entry name" value="OTCASE"/>
</dbReference>
<dbReference type="GO" id="GO:0042450">
    <property type="term" value="P:L-arginine biosynthetic process via ornithine"/>
    <property type="evidence" value="ECO:0007669"/>
    <property type="project" value="UniProtKB-UniRule"/>
</dbReference>
<organism evidence="7 8">
    <name type="scientific">Candidatus Iainarchaeum sp</name>
    <dbReference type="NCBI Taxonomy" id="3101447"/>
    <lineage>
        <taxon>Archaea</taxon>
        <taxon>Candidatus Iainarchaeota</taxon>
        <taxon>Candidatus Iainarchaeia</taxon>
        <taxon>Candidatus Iainarchaeales</taxon>
        <taxon>Candidatus Iainarchaeaceae</taxon>
        <taxon>Candidatus Iainarchaeum</taxon>
    </lineage>
</organism>
<dbReference type="PRINTS" id="PR00100">
    <property type="entry name" value="AOTCASE"/>
</dbReference>
<dbReference type="InterPro" id="IPR006131">
    <property type="entry name" value="Asp_carbamoyltransf_Asp/Orn-bd"/>
</dbReference>
<dbReference type="AlphaFoldDB" id="A0A8T4C760"/>
<dbReference type="GO" id="GO:0004585">
    <property type="term" value="F:ornithine carbamoyltransferase activity"/>
    <property type="evidence" value="ECO:0007669"/>
    <property type="project" value="UniProtKB-UniRule"/>
</dbReference>
<reference evidence="7" key="1">
    <citation type="submission" date="2019-03" db="EMBL/GenBank/DDBJ databases">
        <title>Lake Tanganyika Metagenome-Assembled Genomes (MAGs).</title>
        <authorList>
            <person name="Tran P."/>
        </authorList>
    </citation>
    <scope>NUCLEOTIDE SEQUENCE</scope>
    <source>
        <strain evidence="7">M_DeepCast_50m_m2_156</strain>
    </source>
</reference>
<dbReference type="Proteomes" id="UP000774699">
    <property type="component" value="Unassembled WGS sequence"/>
</dbReference>
<evidence type="ECO:0000256" key="4">
    <source>
        <dbReference type="RuleBase" id="RU003634"/>
    </source>
</evidence>
<dbReference type="GO" id="GO:0016597">
    <property type="term" value="F:amino acid binding"/>
    <property type="evidence" value="ECO:0007669"/>
    <property type="project" value="InterPro"/>
</dbReference>
<name>A0A8T4C760_9ARCH</name>
<protein>
    <recommendedName>
        <fullName evidence="3">Ornithine carbamoyltransferase</fullName>
        <ecNumber evidence="3">2.1.3.3</ecNumber>
    </recommendedName>
</protein>
<dbReference type="GO" id="GO:0019240">
    <property type="term" value="P:citrulline biosynthetic process"/>
    <property type="evidence" value="ECO:0007669"/>
    <property type="project" value="TreeGrafter"/>
</dbReference>
<dbReference type="InterPro" id="IPR006130">
    <property type="entry name" value="Asp/Orn_carbamoylTrfase"/>
</dbReference>
<evidence type="ECO:0000259" key="6">
    <source>
        <dbReference type="Pfam" id="PF02729"/>
    </source>
</evidence>